<comment type="caution">
    <text evidence="2">The sequence shown here is derived from an EMBL/GenBank/DDBJ whole genome shotgun (WGS) entry which is preliminary data.</text>
</comment>
<dbReference type="EMBL" id="AFUN01000023">
    <property type="protein sequence ID" value="EGR97291.1"/>
    <property type="molecule type" value="Genomic_DNA"/>
</dbReference>
<dbReference type="AlphaFoldDB" id="F9NUR4"/>
<feature type="compositionally biased region" description="Acidic residues" evidence="1">
    <location>
        <begin position="99"/>
        <end position="139"/>
    </location>
</feature>
<sequence>MIHDVEFHESNLGTCGEGWWHSAPRLVGCAQVFWQERTGEAEWGSVVLPKNVTAKSALRLFLRPDVCNDGVVRRPKEVVMSRFSDDEFVPDDDVKPFDADDVDDYDDLDDYDELSDDEDDYGDDDDDYDDDDYDDDLEDASEDEIDFVVALYNDDGERVAVPMEPMLANDFDELITQLRRLPGDAGAVGMVSIDHQFYVIVRVRGRNVQVFLSDATQANDWPIARDVADFLGEDIPDPDDDPETMGDGDMLADAGLGEFDMEAFADADEDSDEILSDIAARVHFGPQFERAANTSVR</sequence>
<feature type="region of interest" description="Disordered" evidence="1">
    <location>
        <begin position="91"/>
        <end position="139"/>
    </location>
</feature>
<dbReference type="InterPro" id="IPR023869">
    <property type="entry name" value="tRNA_Adeno_NH3ase_assoc_put"/>
</dbReference>
<dbReference type="STRING" id="1574624.GCA_001642025_02142"/>
<name>F9NUR4_9ACTN</name>
<accession>F9NUR4</accession>
<dbReference type="NCBIfam" id="TIGR03941">
    <property type="entry name" value="tRNA_deam_assoc"/>
    <property type="match status" value="1"/>
</dbReference>
<reference evidence="2 3" key="1">
    <citation type="submission" date="2011-07" db="EMBL/GenBank/DDBJ databases">
        <title>Genome Sequence of Propionibacterium acnes SK182B-JCVI.</title>
        <authorList>
            <person name="Durkin A.S."/>
            <person name="Madupu R."/>
            <person name="Hostetler J."/>
            <person name="Radune D."/>
            <person name="Torralba M."/>
            <person name="Methe B."/>
            <person name="Sutton G."/>
            <person name="Strausberg R.L."/>
            <person name="Nelson K.E."/>
        </authorList>
    </citation>
    <scope>NUCLEOTIDE SEQUENCE [LARGE SCALE GENOMIC DNA]</scope>
    <source>
        <strain evidence="2 3">SK182B-JCVI</strain>
    </source>
</reference>
<evidence type="ECO:0000313" key="3">
    <source>
        <dbReference type="Proteomes" id="UP000007832"/>
    </source>
</evidence>
<gene>
    <name evidence="2" type="ORF">HMPREF1162_1269</name>
</gene>
<organism evidence="2 3">
    <name type="scientific">[Propionibacterium] namnetense SK182B-JCVI</name>
    <dbReference type="NCBI Taxonomy" id="1051006"/>
    <lineage>
        <taxon>Bacteria</taxon>
        <taxon>Bacillati</taxon>
        <taxon>Actinomycetota</taxon>
        <taxon>Actinomycetes</taxon>
        <taxon>Propionibacteriales</taxon>
        <taxon>Propionibacteriaceae</taxon>
        <taxon>Cutibacterium</taxon>
    </lineage>
</organism>
<dbReference type="Proteomes" id="UP000007832">
    <property type="component" value="Unassembled WGS sequence"/>
</dbReference>
<evidence type="ECO:0000313" key="2">
    <source>
        <dbReference type="EMBL" id="EGR97291.1"/>
    </source>
</evidence>
<evidence type="ECO:0000256" key="1">
    <source>
        <dbReference type="SAM" id="MobiDB-lite"/>
    </source>
</evidence>
<proteinExistence type="predicted"/>
<dbReference type="PATRIC" id="fig|1051006.4.peg.908"/>
<protein>
    <submittedName>
        <fullName evidence="2">Putative tRNA adenosine deaminase-associated protein</fullName>
    </submittedName>
</protein>